<dbReference type="GO" id="GO:0005737">
    <property type="term" value="C:cytoplasm"/>
    <property type="evidence" value="ECO:0007669"/>
    <property type="project" value="TreeGrafter"/>
</dbReference>
<dbReference type="SUPFAM" id="SSF56300">
    <property type="entry name" value="Metallo-dependent phosphatases"/>
    <property type="match status" value="1"/>
</dbReference>
<dbReference type="SMART" id="SM00156">
    <property type="entry name" value="PP2Ac"/>
    <property type="match status" value="1"/>
</dbReference>
<accession>A0AA36DNA1</accession>
<evidence type="ECO:0000256" key="10">
    <source>
        <dbReference type="ARBA" id="ARBA00048336"/>
    </source>
</evidence>
<dbReference type="InterPro" id="IPR029052">
    <property type="entry name" value="Metallo-depent_PP-like"/>
</dbReference>
<dbReference type="InterPro" id="IPR031675">
    <property type="entry name" value="STPPase_N"/>
</dbReference>
<dbReference type="PANTHER" id="PTHR11668:SF398">
    <property type="entry name" value="SERINE_THREONINE-PROTEIN PHOSPHATASE"/>
    <property type="match status" value="1"/>
</dbReference>
<comment type="caution">
    <text evidence="14">The sequence shown here is derived from an EMBL/GenBank/DDBJ whole genome shotgun (WGS) entry which is preliminary data.</text>
</comment>
<evidence type="ECO:0000256" key="6">
    <source>
        <dbReference type="ARBA" id="ARBA00022912"/>
    </source>
</evidence>
<comment type="similarity">
    <text evidence="2 12">Belongs to the PPP phosphatase family.</text>
</comment>
<evidence type="ECO:0000256" key="1">
    <source>
        <dbReference type="ARBA" id="ARBA00004286"/>
    </source>
</evidence>
<dbReference type="Pfam" id="PF00149">
    <property type="entry name" value="Metallophos"/>
    <property type="match status" value="1"/>
</dbReference>
<dbReference type="PRINTS" id="PR00114">
    <property type="entry name" value="STPHPHTASE"/>
</dbReference>
<evidence type="ECO:0000313" key="15">
    <source>
        <dbReference type="Proteomes" id="UP001176961"/>
    </source>
</evidence>
<dbReference type="GO" id="GO:0004722">
    <property type="term" value="F:protein serine/threonine phosphatase activity"/>
    <property type="evidence" value="ECO:0007669"/>
    <property type="project" value="UniProtKB-EC"/>
</dbReference>
<evidence type="ECO:0000256" key="3">
    <source>
        <dbReference type="ARBA" id="ARBA00022454"/>
    </source>
</evidence>
<protein>
    <recommendedName>
        <fullName evidence="12">Serine/threonine-protein phosphatase</fullName>
        <ecNumber evidence="12">3.1.3.16</ecNumber>
    </recommendedName>
</protein>
<dbReference type="GO" id="GO:0005634">
    <property type="term" value="C:nucleus"/>
    <property type="evidence" value="ECO:0007669"/>
    <property type="project" value="TreeGrafter"/>
</dbReference>
<sequence>MKTLIVVTAVKVTSATKTDYLAKKHTENEIMEPTQLIINLLSVGLPDKGLTKTVSENVIMETLIKARELFLAQPSMVELDSPVKICGDTHGQYPDLLRIFNKGGFPPLSNYLFLGDYVDRGKQNLEVILLVIAYKLRYPKNFFILRGNHECANVNRTYGFYDECMRRYQSQRMWQSFQDTFCVLPLTALVGDKILCMHGGLSPHLESLDQLRTVPRPTDATGNTLEMDLLWADPVIGLSGFQANMRGASVGFGPDILAKYCNMLNIDLVARAHQVVQDGYEFFGGRKLVTIFSAPHYCGQFDNAAAMMTVDENLQCSFEILRPSVGKPQPKVVPTTMGSPGAAACP</sequence>
<keyword evidence="6" id="KW-0904">Protein phosphatase</keyword>
<dbReference type="Proteomes" id="UP001176961">
    <property type="component" value="Unassembled WGS sequence"/>
</dbReference>
<evidence type="ECO:0000256" key="4">
    <source>
        <dbReference type="ARBA" id="ARBA00022723"/>
    </source>
</evidence>
<evidence type="ECO:0000256" key="12">
    <source>
        <dbReference type="RuleBase" id="RU004273"/>
    </source>
</evidence>
<dbReference type="AlphaFoldDB" id="A0AA36DNA1"/>
<feature type="domain" description="Serine/threonine specific protein phosphatases" evidence="13">
    <location>
        <begin position="145"/>
        <end position="150"/>
    </location>
</feature>
<keyword evidence="5 12" id="KW-0378">Hydrolase</keyword>
<dbReference type="Gene3D" id="3.60.21.10">
    <property type="match status" value="1"/>
</dbReference>
<dbReference type="EMBL" id="CATQJL010000001">
    <property type="protein sequence ID" value="CAJ0590816.1"/>
    <property type="molecule type" value="Genomic_DNA"/>
</dbReference>
<keyword evidence="4" id="KW-0479">Metal-binding</keyword>
<dbReference type="InterPro" id="IPR004843">
    <property type="entry name" value="Calcineurin-like_PHP"/>
</dbReference>
<evidence type="ECO:0000256" key="7">
    <source>
        <dbReference type="ARBA" id="ARBA00023211"/>
    </source>
</evidence>
<gene>
    <name evidence="14" type="ORF">CYNAS_LOCUS2799</name>
</gene>
<dbReference type="PROSITE" id="PS00125">
    <property type="entry name" value="SER_THR_PHOSPHATASE"/>
    <property type="match status" value="1"/>
</dbReference>
<name>A0AA36DNA1_CYLNA</name>
<evidence type="ECO:0000313" key="14">
    <source>
        <dbReference type="EMBL" id="CAJ0590816.1"/>
    </source>
</evidence>
<keyword evidence="3" id="KW-0158">Chromosome</keyword>
<reference evidence="14" key="1">
    <citation type="submission" date="2023-07" db="EMBL/GenBank/DDBJ databases">
        <authorList>
            <consortium name="CYATHOMIX"/>
        </authorList>
    </citation>
    <scope>NUCLEOTIDE SEQUENCE</scope>
    <source>
        <strain evidence="14">N/A</strain>
    </source>
</reference>
<comment type="subcellular location">
    <subcellularLocation>
        <location evidence="8">Cell projection</location>
        <location evidence="8">Pseudopodium</location>
    </subcellularLocation>
    <subcellularLocation>
        <location evidence="1">Chromosome</location>
    </subcellularLocation>
</comment>
<dbReference type="GO" id="GO:0018991">
    <property type="term" value="P:egg-laying behavior"/>
    <property type="evidence" value="ECO:0007669"/>
    <property type="project" value="UniProtKB-ARBA"/>
</dbReference>
<dbReference type="GO" id="GO:0000785">
    <property type="term" value="C:chromatin"/>
    <property type="evidence" value="ECO:0007669"/>
    <property type="project" value="UniProtKB-ARBA"/>
</dbReference>
<dbReference type="GO" id="GO:0031143">
    <property type="term" value="C:pseudopodium"/>
    <property type="evidence" value="ECO:0007669"/>
    <property type="project" value="UniProtKB-SubCell"/>
</dbReference>
<evidence type="ECO:0000256" key="2">
    <source>
        <dbReference type="ARBA" id="ARBA00008294"/>
    </source>
</evidence>
<dbReference type="Pfam" id="PF16891">
    <property type="entry name" value="STPPase_N"/>
    <property type="match status" value="1"/>
</dbReference>
<dbReference type="GO" id="GO:0007060">
    <property type="term" value="P:male meiosis chromosome segregation"/>
    <property type="evidence" value="ECO:0007669"/>
    <property type="project" value="UniProtKB-ARBA"/>
</dbReference>
<organism evidence="14 15">
    <name type="scientific">Cylicocyclus nassatus</name>
    <name type="common">Nematode worm</name>
    <dbReference type="NCBI Taxonomy" id="53992"/>
    <lineage>
        <taxon>Eukaryota</taxon>
        <taxon>Metazoa</taxon>
        <taxon>Ecdysozoa</taxon>
        <taxon>Nematoda</taxon>
        <taxon>Chromadorea</taxon>
        <taxon>Rhabditida</taxon>
        <taxon>Rhabditina</taxon>
        <taxon>Rhabditomorpha</taxon>
        <taxon>Strongyloidea</taxon>
        <taxon>Strongylidae</taxon>
        <taxon>Cylicocyclus</taxon>
    </lineage>
</organism>
<proteinExistence type="inferred from homology"/>
<keyword evidence="7" id="KW-0464">Manganese</keyword>
<dbReference type="GO" id="GO:0046872">
    <property type="term" value="F:metal ion binding"/>
    <property type="evidence" value="ECO:0007669"/>
    <property type="project" value="UniProtKB-KW"/>
</dbReference>
<evidence type="ECO:0000256" key="5">
    <source>
        <dbReference type="ARBA" id="ARBA00022801"/>
    </source>
</evidence>
<dbReference type="EC" id="3.1.3.16" evidence="12"/>
<dbReference type="PANTHER" id="PTHR11668">
    <property type="entry name" value="SERINE/THREONINE PROTEIN PHOSPHATASE"/>
    <property type="match status" value="1"/>
</dbReference>
<keyword evidence="15" id="KW-1185">Reference proteome</keyword>
<dbReference type="InterPro" id="IPR006186">
    <property type="entry name" value="Ser/Thr-sp_prot-phosphatase"/>
</dbReference>
<dbReference type="InterPro" id="IPR050341">
    <property type="entry name" value="PP1_catalytic_subunit"/>
</dbReference>
<comment type="catalytic activity">
    <reaction evidence="10 12">
        <text>O-phospho-L-threonyl-[protein] + H2O = L-threonyl-[protein] + phosphate</text>
        <dbReference type="Rhea" id="RHEA:47004"/>
        <dbReference type="Rhea" id="RHEA-COMP:11060"/>
        <dbReference type="Rhea" id="RHEA-COMP:11605"/>
        <dbReference type="ChEBI" id="CHEBI:15377"/>
        <dbReference type="ChEBI" id="CHEBI:30013"/>
        <dbReference type="ChEBI" id="CHEBI:43474"/>
        <dbReference type="ChEBI" id="CHEBI:61977"/>
        <dbReference type="EC" id="3.1.3.16"/>
    </reaction>
</comment>
<comment type="function">
    <text evidence="11">Probable phosphatase which plays a redundant role with gsp-4 in spermatogenesis by regulating sister chromatid segregation during meiosis. In addition, involved in sperm motility by controlling the dynamic disassembly of major sperm proteins (MSP) in the spermatozoan pseudopodium.</text>
</comment>
<evidence type="ECO:0000259" key="13">
    <source>
        <dbReference type="PROSITE" id="PS00125"/>
    </source>
</evidence>
<evidence type="ECO:0000256" key="11">
    <source>
        <dbReference type="ARBA" id="ARBA00054219"/>
    </source>
</evidence>
<dbReference type="FunFam" id="3.60.21.10:FF:000026">
    <property type="entry name" value="Serine/threonine-protein phosphatase"/>
    <property type="match status" value="1"/>
</dbReference>
<dbReference type="GO" id="GO:0097723">
    <property type="term" value="P:amoeboid sperm motility"/>
    <property type="evidence" value="ECO:0007669"/>
    <property type="project" value="UniProtKB-ARBA"/>
</dbReference>
<dbReference type="GO" id="GO:0031272">
    <property type="term" value="P:regulation of pseudopodium assembly"/>
    <property type="evidence" value="ECO:0007669"/>
    <property type="project" value="UniProtKB-ARBA"/>
</dbReference>
<comment type="catalytic activity">
    <reaction evidence="9">
        <text>O-phospho-L-seryl-[protein] + H2O = L-seryl-[protein] + phosphate</text>
        <dbReference type="Rhea" id="RHEA:20629"/>
        <dbReference type="Rhea" id="RHEA-COMP:9863"/>
        <dbReference type="Rhea" id="RHEA-COMP:11604"/>
        <dbReference type="ChEBI" id="CHEBI:15377"/>
        <dbReference type="ChEBI" id="CHEBI:29999"/>
        <dbReference type="ChEBI" id="CHEBI:43474"/>
        <dbReference type="ChEBI" id="CHEBI:83421"/>
        <dbReference type="EC" id="3.1.3.16"/>
    </reaction>
</comment>
<evidence type="ECO:0000256" key="8">
    <source>
        <dbReference type="ARBA" id="ARBA00037818"/>
    </source>
</evidence>
<evidence type="ECO:0000256" key="9">
    <source>
        <dbReference type="ARBA" id="ARBA00047761"/>
    </source>
</evidence>